<dbReference type="EC" id="6.3.5.2" evidence="2"/>
<name>D7WCQ1_9CORY</name>
<dbReference type="PROSITE" id="PS51273">
    <property type="entry name" value="GATASE_TYPE_1"/>
    <property type="match status" value="1"/>
</dbReference>
<comment type="caution">
    <text evidence="2">The sequence shown here is derived from an EMBL/GenBank/DDBJ whole genome shotgun (WGS) entry which is preliminary data.</text>
</comment>
<sequence length="245" mass="26824">MLLFLSLRNGPVGPAVSHAEYHDTLRATGLTTDDVELRTISDEHAELGSLNGIQGIFVGGSSLNITNGTYDAWQQHVHTLLGEVVEGDIPVFFVCYGLSWLTHHLGGNVTHSHPEASGPTIVNLLSSADEDPLLRDLPKLFTALTGHTENAEPHSTHPELTLLADGPSCPVQIVRYRDRVWATQFHAEMDAAAMKTRMDFYYDYGYFPQEAYDDIIAGLPSVDTETANEIVKRFAQFCLAGQAAS</sequence>
<evidence type="ECO:0000313" key="3">
    <source>
        <dbReference type="Proteomes" id="UP000004208"/>
    </source>
</evidence>
<dbReference type="STRING" id="585529.HMPREF0291_11589"/>
<gene>
    <name evidence="2" type="ORF">HMPREF0291_11589</name>
</gene>
<feature type="domain" description="Glutamine amidotransferase" evidence="1">
    <location>
        <begin position="24"/>
        <end position="198"/>
    </location>
</feature>
<evidence type="ECO:0000313" key="2">
    <source>
        <dbReference type="EMBL" id="EFK53932.1"/>
    </source>
</evidence>
<accession>D7WCQ1</accession>
<organism evidence="2 3">
    <name type="scientific">Corynebacterium genitalium ATCC 33030</name>
    <dbReference type="NCBI Taxonomy" id="585529"/>
    <lineage>
        <taxon>Bacteria</taxon>
        <taxon>Bacillati</taxon>
        <taxon>Actinomycetota</taxon>
        <taxon>Actinomycetes</taxon>
        <taxon>Mycobacteriales</taxon>
        <taxon>Corynebacteriaceae</taxon>
        <taxon>Corynebacterium</taxon>
    </lineage>
</organism>
<dbReference type="InterPro" id="IPR044992">
    <property type="entry name" value="ChyE-like"/>
</dbReference>
<evidence type="ECO:0000259" key="1">
    <source>
        <dbReference type="Pfam" id="PF00117"/>
    </source>
</evidence>
<dbReference type="OrthoDB" id="5196541at2"/>
<dbReference type="AlphaFoldDB" id="D7WCQ1"/>
<dbReference type="Proteomes" id="UP000004208">
    <property type="component" value="Unassembled WGS sequence"/>
</dbReference>
<reference evidence="2" key="1">
    <citation type="submission" date="2010-06" db="EMBL/GenBank/DDBJ databases">
        <authorList>
            <person name="Muzny D."/>
            <person name="Qin X."/>
            <person name="Buhay C."/>
            <person name="Dugan-Rocha S."/>
            <person name="Ding Y."/>
            <person name="Chen G."/>
            <person name="Hawes A."/>
            <person name="Holder M."/>
            <person name="Jhangiani S."/>
            <person name="Johnson A."/>
            <person name="Khan Z."/>
            <person name="Li Z."/>
            <person name="Liu W."/>
            <person name="Liu X."/>
            <person name="Perez L."/>
            <person name="Shen H."/>
            <person name="Wang Q."/>
            <person name="Watt J."/>
            <person name="Xi L."/>
            <person name="Xin Y."/>
            <person name="Zhou J."/>
            <person name="Deng J."/>
            <person name="Jiang H."/>
            <person name="Liu Y."/>
            <person name="Qu J."/>
            <person name="Song X.-Z."/>
            <person name="Zhang L."/>
            <person name="Villasana D."/>
            <person name="Johnson A."/>
            <person name="Liu J."/>
            <person name="Liyanage D."/>
            <person name="Lorensuhewa L."/>
            <person name="Robinson T."/>
            <person name="Song A."/>
            <person name="Song B.-B."/>
            <person name="Dinh H."/>
            <person name="Thornton R."/>
            <person name="Coyle M."/>
            <person name="Francisco L."/>
            <person name="Jackson L."/>
            <person name="Javaid M."/>
            <person name="Korchina V."/>
            <person name="Kovar C."/>
            <person name="Mata R."/>
            <person name="Mathew T."/>
            <person name="Ngo R."/>
            <person name="Nguyen L."/>
            <person name="Nguyen N."/>
            <person name="Okwuonu G."/>
            <person name="Ongeri F."/>
            <person name="Pham C."/>
            <person name="Simmons D."/>
            <person name="Wilczek-Boney K."/>
            <person name="Hale W."/>
            <person name="Jakkamsetti A."/>
            <person name="Pham P."/>
            <person name="Ruth R."/>
            <person name="San Lucas F."/>
            <person name="Warren J."/>
            <person name="Zhang J."/>
            <person name="Zhao Z."/>
            <person name="Zhou C."/>
            <person name="Zhu D."/>
            <person name="Lee S."/>
            <person name="Bess C."/>
            <person name="Blankenburg K."/>
            <person name="Forbes L."/>
            <person name="Fu Q."/>
            <person name="Gubbala S."/>
            <person name="Hirani K."/>
            <person name="Jayaseelan J.C."/>
            <person name="Lara F."/>
            <person name="Munidasa M."/>
            <person name="Palculict T."/>
            <person name="Patil S."/>
            <person name="Pu L.-L."/>
            <person name="Saada N."/>
            <person name="Tang L."/>
            <person name="Weissenberger G."/>
            <person name="Zhu Y."/>
            <person name="Hemphill L."/>
            <person name="Shang Y."/>
            <person name="Youmans B."/>
            <person name="Ayvaz T."/>
            <person name="Ross M."/>
            <person name="Santibanez J."/>
            <person name="Aqrawi P."/>
            <person name="Gross S."/>
            <person name="Joshi V."/>
            <person name="Fowler G."/>
            <person name="Nazareth L."/>
            <person name="Reid J."/>
            <person name="Worley K."/>
            <person name="Petrosino J."/>
            <person name="Highlander S."/>
            <person name="Gibbs R."/>
        </authorList>
    </citation>
    <scope>NUCLEOTIDE SEQUENCE [LARGE SCALE GENOMIC DNA]</scope>
    <source>
        <strain evidence="2">ATCC 33030</strain>
    </source>
</reference>
<dbReference type="CDD" id="cd01741">
    <property type="entry name" value="GATase1_1"/>
    <property type="match status" value="1"/>
</dbReference>
<dbReference type="PANTHER" id="PTHR42695">
    <property type="entry name" value="GLUTAMINE AMIDOTRANSFERASE YLR126C-RELATED"/>
    <property type="match status" value="1"/>
</dbReference>
<dbReference type="GO" id="GO:0003922">
    <property type="term" value="F:GMP synthase (glutamine-hydrolyzing) activity"/>
    <property type="evidence" value="ECO:0007669"/>
    <property type="project" value="UniProtKB-EC"/>
</dbReference>
<dbReference type="SUPFAM" id="SSF52317">
    <property type="entry name" value="Class I glutamine amidotransferase-like"/>
    <property type="match status" value="1"/>
</dbReference>
<dbReference type="Gene3D" id="3.40.50.880">
    <property type="match status" value="1"/>
</dbReference>
<protein>
    <submittedName>
        <fullName evidence="2">GMP synthase (Glutamine-hydrolyzing)</fullName>
        <ecNumber evidence="2">6.3.5.2</ecNumber>
    </submittedName>
</protein>
<dbReference type="HOGENOM" id="CLU_054974_4_0_11"/>
<proteinExistence type="predicted"/>
<dbReference type="eggNOG" id="COG0518">
    <property type="taxonomic scope" value="Bacteria"/>
</dbReference>
<dbReference type="InterPro" id="IPR029062">
    <property type="entry name" value="Class_I_gatase-like"/>
</dbReference>
<keyword evidence="2" id="KW-0436">Ligase</keyword>
<keyword evidence="3" id="KW-1185">Reference proteome</keyword>
<dbReference type="GO" id="GO:0005829">
    <property type="term" value="C:cytosol"/>
    <property type="evidence" value="ECO:0007669"/>
    <property type="project" value="TreeGrafter"/>
</dbReference>
<dbReference type="RefSeq" id="WP_005290101.1">
    <property type="nucleotide sequence ID" value="NZ_CM000961.1"/>
</dbReference>
<dbReference type="EMBL" id="ACLJ02000003">
    <property type="protein sequence ID" value="EFK53932.1"/>
    <property type="molecule type" value="Genomic_DNA"/>
</dbReference>
<dbReference type="Pfam" id="PF00117">
    <property type="entry name" value="GATase"/>
    <property type="match status" value="1"/>
</dbReference>
<dbReference type="PANTHER" id="PTHR42695:SF5">
    <property type="entry name" value="GLUTAMINE AMIDOTRANSFERASE YLR126C-RELATED"/>
    <property type="match status" value="1"/>
</dbReference>
<dbReference type="InterPro" id="IPR017926">
    <property type="entry name" value="GATASE"/>
</dbReference>